<sequence length="291" mass="31885">MSVDDGCTGSVTDGVDEPDQSPGLDDEGEAVLKSVGRQLKLWREGAGLRAAELGEALGYGENLIYKVETGKRIPRPEYLEKADEVLGAGGKIAAMKQDVAEVRYPKKVRELTRLEAQAVEIAVYASHGIHGLLQTEGHAQALFEARQPAYSPEEVERVLAARMARRSVFDRSPAPALSFVQEEAALRRPVGGTMEWRRQLERLLEVGQLRNVTLQVMPTHREAHPGLHGGIEMLKFGDGTAVGRSEGAFACRPVSDPKKLRILDLRYGIIRAQALSPRESLAFIEKVLGET</sequence>
<protein>
    <submittedName>
        <fullName evidence="3">Helix-turn-helix transcriptional regulator</fullName>
    </submittedName>
</protein>
<dbReference type="InterPro" id="IPR043917">
    <property type="entry name" value="DUF5753"/>
</dbReference>
<feature type="domain" description="HTH cro/C1-type" evidence="2">
    <location>
        <begin position="39"/>
        <end position="87"/>
    </location>
</feature>
<dbReference type="RefSeq" id="WP_367433602.1">
    <property type="nucleotide sequence ID" value="NZ_CP108413.1"/>
</dbReference>
<organism evidence="3 4">
    <name type="scientific">Streptomyces celluloflavus</name>
    <dbReference type="NCBI Taxonomy" id="58344"/>
    <lineage>
        <taxon>Bacteria</taxon>
        <taxon>Bacillati</taxon>
        <taxon>Actinomycetota</taxon>
        <taxon>Actinomycetes</taxon>
        <taxon>Kitasatosporales</taxon>
        <taxon>Streptomycetaceae</taxon>
        <taxon>Streptomyces</taxon>
    </lineage>
</organism>
<reference evidence="3 4" key="1">
    <citation type="submission" date="2024-10" db="EMBL/GenBank/DDBJ databases">
        <title>The Natural Products Discovery Center: Release of the First 8490 Sequenced Strains for Exploring Actinobacteria Biosynthetic Diversity.</title>
        <authorList>
            <person name="Kalkreuter E."/>
            <person name="Kautsar S.A."/>
            <person name="Yang D."/>
            <person name="Bader C.D."/>
            <person name="Teijaro C.N."/>
            <person name="Fluegel L."/>
            <person name="Davis C.M."/>
            <person name="Simpson J.R."/>
            <person name="Lauterbach L."/>
            <person name="Steele A.D."/>
            <person name="Gui C."/>
            <person name="Meng S."/>
            <person name="Li G."/>
            <person name="Viehrig K."/>
            <person name="Ye F."/>
            <person name="Su P."/>
            <person name="Kiefer A.F."/>
            <person name="Nichols A."/>
            <person name="Cepeda A.J."/>
            <person name="Yan W."/>
            <person name="Fan B."/>
            <person name="Jiang Y."/>
            <person name="Adhikari A."/>
            <person name="Zheng C.-J."/>
            <person name="Schuster L."/>
            <person name="Cowan T.M."/>
            <person name="Smanski M.J."/>
            <person name="Chevrette M.G."/>
            <person name="De Carvalho L.P.S."/>
            <person name="Shen B."/>
        </authorList>
    </citation>
    <scope>NUCLEOTIDE SEQUENCE [LARGE SCALE GENOMIC DNA]</scope>
    <source>
        <strain evidence="3 4">NPDC018013</strain>
    </source>
</reference>
<keyword evidence="4" id="KW-1185">Reference proteome</keyword>
<accession>A0ABW7R9C7</accession>
<feature type="region of interest" description="Disordered" evidence="1">
    <location>
        <begin position="1"/>
        <end position="27"/>
    </location>
</feature>
<dbReference type="PROSITE" id="PS50943">
    <property type="entry name" value="HTH_CROC1"/>
    <property type="match status" value="1"/>
</dbReference>
<gene>
    <name evidence="3" type="ORF">ACH4GP_09825</name>
</gene>
<dbReference type="SMART" id="SM00530">
    <property type="entry name" value="HTH_XRE"/>
    <property type="match status" value="1"/>
</dbReference>
<dbReference type="Pfam" id="PF13560">
    <property type="entry name" value="HTH_31"/>
    <property type="match status" value="1"/>
</dbReference>
<dbReference type="Gene3D" id="1.10.260.40">
    <property type="entry name" value="lambda repressor-like DNA-binding domains"/>
    <property type="match status" value="1"/>
</dbReference>
<dbReference type="InterPro" id="IPR010982">
    <property type="entry name" value="Lambda_DNA-bd_dom_sf"/>
</dbReference>
<evidence type="ECO:0000256" key="1">
    <source>
        <dbReference type="SAM" id="MobiDB-lite"/>
    </source>
</evidence>
<name>A0ABW7R9C7_9ACTN</name>
<proteinExistence type="predicted"/>
<dbReference type="InterPro" id="IPR001387">
    <property type="entry name" value="Cro/C1-type_HTH"/>
</dbReference>
<dbReference type="CDD" id="cd00093">
    <property type="entry name" value="HTH_XRE"/>
    <property type="match status" value="1"/>
</dbReference>
<dbReference type="Pfam" id="PF19054">
    <property type="entry name" value="DUF5753"/>
    <property type="match status" value="1"/>
</dbReference>
<dbReference type="EMBL" id="JBIRGH010000005">
    <property type="protein sequence ID" value="MFH8584677.1"/>
    <property type="molecule type" value="Genomic_DNA"/>
</dbReference>
<dbReference type="SUPFAM" id="SSF47413">
    <property type="entry name" value="lambda repressor-like DNA-binding domains"/>
    <property type="match status" value="1"/>
</dbReference>
<evidence type="ECO:0000259" key="2">
    <source>
        <dbReference type="PROSITE" id="PS50943"/>
    </source>
</evidence>
<feature type="compositionally biased region" description="Acidic residues" evidence="1">
    <location>
        <begin position="14"/>
        <end position="27"/>
    </location>
</feature>
<comment type="caution">
    <text evidence="3">The sequence shown here is derived from an EMBL/GenBank/DDBJ whole genome shotgun (WGS) entry which is preliminary data.</text>
</comment>
<evidence type="ECO:0000313" key="3">
    <source>
        <dbReference type="EMBL" id="MFH8584677.1"/>
    </source>
</evidence>
<dbReference type="Proteomes" id="UP001610990">
    <property type="component" value="Unassembled WGS sequence"/>
</dbReference>
<evidence type="ECO:0000313" key="4">
    <source>
        <dbReference type="Proteomes" id="UP001610990"/>
    </source>
</evidence>